<evidence type="ECO:0000313" key="4">
    <source>
        <dbReference type="Proteomes" id="UP000054270"/>
    </source>
</evidence>
<organism evidence="3 4">
    <name type="scientific">Hypholoma sublateritium (strain FD-334 SS-4)</name>
    <dbReference type="NCBI Taxonomy" id="945553"/>
    <lineage>
        <taxon>Eukaryota</taxon>
        <taxon>Fungi</taxon>
        <taxon>Dikarya</taxon>
        <taxon>Basidiomycota</taxon>
        <taxon>Agaricomycotina</taxon>
        <taxon>Agaricomycetes</taxon>
        <taxon>Agaricomycetidae</taxon>
        <taxon>Agaricales</taxon>
        <taxon>Agaricineae</taxon>
        <taxon>Strophariaceae</taxon>
        <taxon>Hypholoma</taxon>
    </lineage>
</organism>
<feature type="transmembrane region" description="Helical" evidence="1">
    <location>
        <begin position="90"/>
        <end position="112"/>
    </location>
</feature>
<dbReference type="Pfam" id="PF12051">
    <property type="entry name" value="DUF3533"/>
    <property type="match status" value="1"/>
</dbReference>
<feature type="transmembrane region" description="Helical" evidence="1">
    <location>
        <begin position="280"/>
        <end position="302"/>
    </location>
</feature>
<feature type="transmembrane region" description="Helical" evidence="1">
    <location>
        <begin position="322"/>
        <end position="343"/>
    </location>
</feature>
<dbReference type="PANTHER" id="PTHR34814:SF1">
    <property type="entry name" value="NITROSOGUANIDINE RESISTANCE PROTEIN SNG1"/>
    <property type="match status" value="1"/>
</dbReference>
<accession>A0A0D2L3I1</accession>
<evidence type="ECO:0000313" key="3">
    <source>
        <dbReference type="EMBL" id="KJA21332.1"/>
    </source>
</evidence>
<keyword evidence="1" id="KW-0472">Membrane</keyword>
<reference evidence="4" key="1">
    <citation type="submission" date="2014-04" db="EMBL/GenBank/DDBJ databases">
        <title>Evolutionary Origins and Diversification of the Mycorrhizal Mutualists.</title>
        <authorList>
            <consortium name="DOE Joint Genome Institute"/>
            <consortium name="Mycorrhizal Genomics Consortium"/>
            <person name="Kohler A."/>
            <person name="Kuo A."/>
            <person name="Nagy L.G."/>
            <person name="Floudas D."/>
            <person name="Copeland A."/>
            <person name="Barry K.W."/>
            <person name="Cichocki N."/>
            <person name="Veneault-Fourrey C."/>
            <person name="LaButti K."/>
            <person name="Lindquist E.A."/>
            <person name="Lipzen A."/>
            <person name="Lundell T."/>
            <person name="Morin E."/>
            <person name="Murat C."/>
            <person name="Riley R."/>
            <person name="Ohm R."/>
            <person name="Sun H."/>
            <person name="Tunlid A."/>
            <person name="Henrissat B."/>
            <person name="Grigoriev I.V."/>
            <person name="Hibbett D.S."/>
            <person name="Martin F."/>
        </authorList>
    </citation>
    <scope>NUCLEOTIDE SEQUENCE [LARGE SCALE GENOMIC DNA]</scope>
    <source>
        <strain evidence="4">FD-334 SS-4</strain>
    </source>
</reference>
<feature type="transmembrane region" description="Helical" evidence="1">
    <location>
        <begin position="355"/>
        <end position="376"/>
    </location>
</feature>
<dbReference type="EMBL" id="KN817559">
    <property type="protein sequence ID" value="KJA21332.1"/>
    <property type="molecule type" value="Genomic_DNA"/>
</dbReference>
<gene>
    <name evidence="3" type="ORF">HYPSUDRAFT_743132</name>
</gene>
<dbReference type="STRING" id="945553.A0A0D2L3I1"/>
<keyword evidence="4" id="KW-1185">Reference proteome</keyword>
<keyword evidence="1" id="KW-1133">Transmembrane helix</keyword>
<feature type="transmembrane region" description="Helical" evidence="1">
    <location>
        <begin position="388"/>
        <end position="406"/>
    </location>
</feature>
<dbReference type="Proteomes" id="UP000054270">
    <property type="component" value="Unassembled WGS sequence"/>
</dbReference>
<sequence>MHTHPLTFPYYTKRPQAPHPISFGTRHKNMDKLSENENLSSEAPSTLSMAFIVPAAQSEAADNDARPFSQNVWGSGQQLARARTLYFKTVIPGVFLVTFIIFAIFSIFWGALWKVPAHPLDGWIVDFDGGEVGQAIMQGLTTLPESTIKWIVVPATQFPEGVTGLIHAVEDEQAWVAVAINEQSTQRLESSVSNPSALYDGTLAVSILGVEARNENAYRNFLAPAVQSYVTAVTHDFNVGFVSRLSSVDNLSSLLSISPQTVVSPVSHKFMNLLLFSQPVATAASFVGLIFLLIMSFLVVAVSNSARMTSGLARLLTLRSLLAFRLLSSFTTYFFLSLCYSLLNLAFKLDVYHTFGKSGFLVFWMGAWVYMLAVGLALESLIVLLKQFIAFFLITWIIVNVSINLFPLEVLPRFFHYGYGAPFYSFNKIIRTVVFGTKNDVGLHFGVLIVWVAISCTTLVVIQWNERRLEIRDMEQKIKSKN</sequence>
<evidence type="ECO:0000256" key="1">
    <source>
        <dbReference type="SAM" id="Phobius"/>
    </source>
</evidence>
<dbReference type="PANTHER" id="PTHR34814">
    <property type="entry name" value="NITROSOGUANIDINE RESISTANCE PROTEIN SNG1"/>
    <property type="match status" value="1"/>
</dbReference>
<dbReference type="OrthoDB" id="2140105at2759"/>
<dbReference type="GO" id="GO:0016020">
    <property type="term" value="C:membrane"/>
    <property type="evidence" value="ECO:0007669"/>
    <property type="project" value="TreeGrafter"/>
</dbReference>
<keyword evidence="1" id="KW-0812">Transmembrane</keyword>
<dbReference type="AlphaFoldDB" id="A0A0D2L3I1"/>
<proteinExistence type="predicted"/>
<dbReference type="InterPro" id="IPR053001">
    <property type="entry name" value="MNNG_permease-like"/>
</dbReference>
<evidence type="ECO:0000259" key="2">
    <source>
        <dbReference type="Pfam" id="PF12051"/>
    </source>
</evidence>
<name>A0A0D2L3I1_HYPSF</name>
<protein>
    <recommendedName>
        <fullName evidence="2">DUF3533 domain-containing protein</fullName>
    </recommendedName>
</protein>
<feature type="domain" description="DUF3533" evidence="2">
    <location>
        <begin position="94"/>
        <end position="455"/>
    </location>
</feature>
<feature type="transmembrane region" description="Helical" evidence="1">
    <location>
        <begin position="441"/>
        <end position="462"/>
    </location>
</feature>
<dbReference type="InterPro" id="IPR022703">
    <property type="entry name" value="DUF3533"/>
</dbReference>